<gene>
    <name evidence="2" type="ORF">IPI13_07380</name>
</gene>
<evidence type="ECO:0000313" key="2">
    <source>
        <dbReference type="EMBL" id="MBK7272986.1"/>
    </source>
</evidence>
<keyword evidence="1" id="KW-1133">Transmembrane helix</keyword>
<dbReference type="Proteomes" id="UP000726105">
    <property type="component" value="Unassembled WGS sequence"/>
</dbReference>
<evidence type="ECO:0000256" key="1">
    <source>
        <dbReference type="SAM" id="Phobius"/>
    </source>
</evidence>
<comment type="caution">
    <text evidence="2">The sequence shown here is derived from an EMBL/GenBank/DDBJ whole genome shotgun (WGS) entry which is preliminary data.</text>
</comment>
<protein>
    <submittedName>
        <fullName evidence="2">Uncharacterized protein</fullName>
    </submittedName>
</protein>
<keyword evidence="1" id="KW-0472">Membrane</keyword>
<accession>A0A935IKR4</accession>
<sequence>MTTPQDASPAPAPGAIAVTISLPWTIGVSIKPNVLLDGVRVVNAAGRNVYPAAPGQHLLSCEVNVRGSTFGQGDIAVDVQPGATTEVYYAAPLSANLPGRLGLTPQEPYRGGAAGCLIAAAIGFLVLFVFWVVIGGFLLLGPR</sequence>
<keyword evidence="1" id="KW-0812">Transmembrane</keyword>
<organism evidence="2 3">
    <name type="scientific">Candidatus Phosphoribacter hodrii</name>
    <dbReference type="NCBI Taxonomy" id="2953743"/>
    <lineage>
        <taxon>Bacteria</taxon>
        <taxon>Bacillati</taxon>
        <taxon>Actinomycetota</taxon>
        <taxon>Actinomycetes</taxon>
        <taxon>Micrococcales</taxon>
        <taxon>Dermatophilaceae</taxon>
        <taxon>Candidatus Phosphoribacter</taxon>
    </lineage>
</organism>
<feature type="transmembrane region" description="Helical" evidence="1">
    <location>
        <begin position="117"/>
        <end position="140"/>
    </location>
</feature>
<reference evidence="2 3" key="1">
    <citation type="submission" date="2020-10" db="EMBL/GenBank/DDBJ databases">
        <title>Connecting structure to function with the recovery of over 1000 high-quality activated sludge metagenome-assembled genomes encoding full-length rRNA genes using long-read sequencing.</title>
        <authorList>
            <person name="Singleton C.M."/>
            <person name="Petriglieri F."/>
            <person name="Kristensen J.M."/>
            <person name="Kirkegaard R.H."/>
            <person name="Michaelsen T.Y."/>
            <person name="Andersen M.H."/>
            <person name="Karst S.M."/>
            <person name="Dueholm M.S."/>
            <person name="Nielsen P.H."/>
            <person name="Albertsen M."/>
        </authorList>
    </citation>
    <scope>NUCLEOTIDE SEQUENCE [LARGE SCALE GENOMIC DNA]</scope>
    <source>
        <strain evidence="2">Ega_18-Q3-R5-49_MAXAC.001</strain>
    </source>
</reference>
<dbReference type="AlphaFoldDB" id="A0A935IKR4"/>
<dbReference type="EMBL" id="JADJIB010000002">
    <property type="protein sequence ID" value="MBK7272986.1"/>
    <property type="molecule type" value="Genomic_DNA"/>
</dbReference>
<evidence type="ECO:0000313" key="3">
    <source>
        <dbReference type="Proteomes" id="UP000726105"/>
    </source>
</evidence>
<name>A0A935IKR4_9MICO</name>
<proteinExistence type="predicted"/>